<dbReference type="PROSITE" id="PS50104">
    <property type="entry name" value="TIR"/>
    <property type="match status" value="1"/>
</dbReference>
<reference evidence="3 4" key="1">
    <citation type="submission" date="2017-11" db="EMBL/GenBank/DDBJ databases">
        <title>Genome-resolved metagenomics identifies genetic mobility, metabolic interactions, and unexpected diversity in perchlorate-reducing communities.</title>
        <authorList>
            <person name="Barnum T.P."/>
            <person name="Figueroa I.A."/>
            <person name="Carlstrom C.I."/>
            <person name="Lucas L.N."/>
            <person name="Engelbrektson A.L."/>
            <person name="Coates J.D."/>
        </authorList>
    </citation>
    <scope>NUCLEOTIDE SEQUENCE [LARGE SCALE GENOMIC DNA]</scope>
    <source>
        <strain evidence="3">BM301</strain>
    </source>
</reference>
<dbReference type="InterPro" id="IPR013783">
    <property type="entry name" value="Ig-like_fold"/>
</dbReference>
<dbReference type="STRING" id="1111735.GCA_000428045_03565"/>
<evidence type="ECO:0000256" key="1">
    <source>
        <dbReference type="SAM" id="MobiDB-lite"/>
    </source>
</evidence>
<dbReference type="Pfam" id="PF13676">
    <property type="entry name" value="TIR_2"/>
    <property type="match status" value="1"/>
</dbReference>
<feature type="region of interest" description="Disordered" evidence="1">
    <location>
        <begin position="233"/>
        <end position="267"/>
    </location>
</feature>
<dbReference type="Gene3D" id="2.40.360.20">
    <property type="match status" value="1"/>
</dbReference>
<evidence type="ECO:0000313" key="3">
    <source>
        <dbReference type="EMBL" id="PLX63347.1"/>
    </source>
</evidence>
<evidence type="ECO:0000313" key="4">
    <source>
        <dbReference type="Proteomes" id="UP000235015"/>
    </source>
</evidence>
<dbReference type="InterPro" id="IPR035897">
    <property type="entry name" value="Toll_tir_struct_dom_sf"/>
</dbReference>
<dbReference type="InterPro" id="IPR000157">
    <property type="entry name" value="TIR_dom"/>
</dbReference>
<accession>A0A2N6D0X1</accession>
<protein>
    <recommendedName>
        <fullName evidence="2">TIR domain-containing protein</fullName>
    </recommendedName>
</protein>
<dbReference type="Gene3D" id="2.60.40.10">
    <property type="entry name" value="Immunoglobulins"/>
    <property type="match status" value="1"/>
</dbReference>
<organism evidence="3 4">
    <name type="scientific">Sedimenticola selenatireducens</name>
    <dbReference type="NCBI Taxonomy" id="191960"/>
    <lineage>
        <taxon>Bacteria</taxon>
        <taxon>Pseudomonadati</taxon>
        <taxon>Pseudomonadota</taxon>
        <taxon>Gammaproteobacteria</taxon>
        <taxon>Chromatiales</taxon>
        <taxon>Sedimenticolaceae</taxon>
        <taxon>Sedimenticola</taxon>
    </lineage>
</organism>
<gene>
    <name evidence="3" type="ORF">C0630_00060</name>
</gene>
<feature type="region of interest" description="Disordered" evidence="1">
    <location>
        <begin position="381"/>
        <end position="410"/>
    </location>
</feature>
<dbReference type="SUPFAM" id="SSF52200">
    <property type="entry name" value="Toll/Interleukin receptor TIR domain"/>
    <property type="match status" value="1"/>
</dbReference>
<comment type="caution">
    <text evidence="3">The sequence shown here is derived from an EMBL/GenBank/DDBJ whole genome shotgun (WGS) entry which is preliminary data.</text>
</comment>
<dbReference type="EMBL" id="PKUN01000001">
    <property type="protein sequence ID" value="PLX63347.1"/>
    <property type="molecule type" value="Genomic_DNA"/>
</dbReference>
<feature type="compositionally biased region" description="Pro residues" evidence="1">
    <location>
        <begin position="251"/>
        <end position="261"/>
    </location>
</feature>
<dbReference type="GO" id="GO:0007165">
    <property type="term" value="P:signal transduction"/>
    <property type="evidence" value="ECO:0007669"/>
    <property type="project" value="InterPro"/>
</dbReference>
<dbReference type="Proteomes" id="UP000235015">
    <property type="component" value="Unassembled WGS sequence"/>
</dbReference>
<feature type="compositionally biased region" description="Pro residues" evidence="1">
    <location>
        <begin position="390"/>
        <end position="409"/>
    </location>
</feature>
<dbReference type="RefSeq" id="WP_273437099.1">
    <property type="nucleotide sequence ID" value="NZ_PKUN01000001.1"/>
</dbReference>
<feature type="compositionally biased region" description="Low complexity" evidence="1">
    <location>
        <begin position="158"/>
        <end position="167"/>
    </location>
</feature>
<dbReference type="Gene3D" id="3.40.50.10140">
    <property type="entry name" value="Toll/interleukin-1 receptor homology (TIR) domain"/>
    <property type="match status" value="1"/>
</dbReference>
<proteinExistence type="predicted"/>
<feature type="region of interest" description="Disordered" evidence="1">
    <location>
        <begin position="158"/>
        <end position="177"/>
    </location>
</feature>
<name>A0A2N6D0X1_9GAMM</name>
<dbReference type="AlphaFoldDB" id="A0A2N6D0X1"/>
<feature type="domain" description="TIR" evidence="2">
    <location>
        <begin position="1"/>
        <end position="140"/>
    </location>
</feature>
<evidence type="ECO:0000259" key="2">
    <source>
        <dbReference type="PROSITE" id="PS50104"/>
    </source>
</evidence>
<sequence>MDGIFISYRREDSAGYAGRLYDRLAAHFGAERVFMDVEGIAPGTDFVDAIERAVTSCKVLIVLIGNEWTGIADGSGRRRLDDPNDFIRLETSTALKRDIRVVPVLLEGAQMPRVDALPDELSSLSRRQAIEISHKQWEASTGNLIEALDKIYFPDTSTVTPQVTTTTGQEDSSRSHAKRWGPWLAVGLVGVALAGAWVATRWLMPEETFTATPVAPITRPAEVPIAALEHKPESAQLSGAEPEPEATSAPEPEPVAEPEPAPSLETEPEPVQLVGRLDVQPHRIDYGTITLGASGMASITLTNSGDADLAAPRIGGVEAADITLDNRCPDKLVPDESCVVGLRFEPRRAGPLNIELSIGRVDDTPITILLTGKVVEKTLPVPSTPIVESTPPPAKPPPEPPKASPPPAPKILNFTSKVSGSAAELCYRVANAERVTITPRPGRLNNPQSGCVTVRLKERTTFKIVARGADRSITDSLVVVPESPVAAPAAPEVIPAKPEPKALVNSRLPNVRDRWTYRVRGQWASSPRRTIEVSALSVNSDAVEELLSQVEAESRKTLAQRHVRGPVAYMTQSPILGTEFSPYLAAFGGVDSKSSWKGIPTPDTNNFWTKWYSTGEVEGHESVTVPAGTFDAIKLEIWSARTASGSQTERDSEPVRIQYNIWYAAEIKRYVKMVRTTTAASGQRMNTDTFELVAYRQQ</sequence>